<reference evidence="2" key="1">
    <citation type="submission" date="2019-12" db="EMBL/GenBank/DDBJ databases">
        <authorList>
            <person name="Cremers G."/>
        </authorList>
    </citation>
    <scope>NUCLEOTIDE SEQUENCE</scope>
    <source>
        <strain evidence="2">Mbul2</strain>
    </source>
</reference>
<evidence type="ECO:0000313" key="2">
    <source>
        <dbReference type="EMBL" id="CAA2144287.1"/>
    </source>
</evidence>
<evidence type="ECO:0000256" key="1">
    <source>
        <dbReference type="SAM" id="MobiDB-lite"/>
    </source>
</evidence>
<dbReference type="AlphaFoldDB" id="A0A679K780"/>
<organism evidence="2">
    <name type="scientific">Methylobacterium bullatum</name>
    <dbReference type="NCBI Taxonomy" id="570505"/>
    <lineage>
        <taxon>Bacteria</taxon>
        <taxon>Pseudomonadati</taxon>
        <taxon>Pseudomonadota</taxon>
        <taxon>Alphaproteobacteria</taxon>
        <taxon>Hyphomicrobiales</taxon>
        <taxon>Methylobacteriaceae</taxon>
        <taxon>Methylobacterium</taxon>
    </lineage>
</organism>
<protein>
    <submittedName>
        <fullName evidence="2">Uncharacterized protein</fullName>
    </submittedName>
</protein>
<gene>
    <name evidence="2" type="ORF">MBLL_03410</name>
</gene>
<name>A0A679K780_9HYPH</name>
<feature type="region of interest" description="Disordered" evidence="1">
    <location>
        <begin position="44"/>
        <end position="73"/>
    </location>
</feature>
<proteinExistence type="predicted"/>
<dbReference type="EMBL" id="LR743511">
    <property type="protein sequence ID" value="CAA2144287.1"/>
    <property type="molecule type" value="Genomic_DNA"/>
</dbReference>
<dbReference type="RefSeq" id="WP_339162547.1">
    <property type="nucleotide sequence ID" value="NZ_LR743511.1"/>
</dbReference>
<accession>A0A679K780</accession>
<sequence length="88" mass="9728">MTNVVRFPASRRIQATTIPREEFERLAELALDIIDRIVALLDEADGDPDRETDADLEPDADGEPSLAAPIGGPCQVVWARGNDRDLER</sequence>